<evidence type="ECO:0000313" key="1">
    <source>
        <dbReference type="EMBL" id="OGM57395.1"/>
    </source>
</evidence>
<dbReference type="Proteomes" id="UP000178313">
    <property type="component" value="Unassembled WGS sequence"/>
</dbReference>
<gene>
    <name evidence="1" type="ORF">A3E46_02130</name>
</gene>
<proteinExistence type="predicted"/>
<organism evidence="1 2">
    <name type="scientific">Candidatus Woesebacteria bacterium RIFCSPHIGHO2_12_FULL_46_16</name>
    <dbReference type="NCBI Taxonomy" id="1802513"/>
    <lineage>
        <taxon>Bacteria</taxon>
        <taxon>Candidatus Woeseibacteriota</taxon>
    </lineage>
</organism>
<reference evidence="1 2" key="1">
    <citation type="journal article" date="2016" name="Nat. Commun.">
        <title>Thousands of microbial genomes shed light on interconnected biogeochemical processes in an aquifer system.</title>
        <authorList>
            <person name="Anantharaman K."/>
            <person name="Brown C.T."/>
            <person name="Hug L.A."/>
            <person name="Sharon I."/>
            <person name="Castelle C.J."/>
            <person name="Probst A.J."/>
            <person name="Thomas B.C."/>
            <person name="Singh A."/>
            <person name="Wilkins M.J."/>
            <person name="Karaoz U."/>
            <person name="Brodie E.L."/>
            <person name="Williams K.H."/>
            <person name="Hubbard S.S."/>
            <person name="Banfield J.F."/>
        </authorList>
    </citation>
    <scope>NUCLEOTIDE SEQUENCE [LARGE SCALE GENOMIC DNA]</scope>
</reference>
<sequence length="136" mass="15706">MNKNIQLVSILYEFTLAFCKRYVVSPTQVRLILNSATGAKKELKTSYLAELQDKYQDFLDKNDLEAWPEYSLRLRSVRGIAFRPFCTLLMYKPFLSSPERATNAAICLIKQIDFRLEAERGKSALDYKGTLLLNEI</sequence>
<comment type="caution">
    <text evidence="1">The sequence shown here is derived from an EMBL/GenBank/DDBJ whole genome shotgun (WGS) entry which is preliminary data.</text>
</comment>
<name>A0A1F8B1P0_9BACT</name>
<dbReference type="AlphaFoldDB" id="A0A1F8B1P0"/>
<accession>A0A1F8B1P0</accession>
<evidence type="ECO:0000313" key="2">
    <source>
        <dbReference type="Proteomes" id="UP000178313"/>
    </source>
</evidence>
<protein>
    <submittedName>
        <fullName evidence="1">Uncharacterized protein</fullName>
    </submittedName>
</protein>
<dbReference type="EMBL" id="MGGZ01000010">
    <property type="protein sequence ID" value="OGM57395.1"/>
    <property type="molecule type" value="Genomic_DNA"/>
</dbReference>